<evidence type="ECO:0000313" key="3">
    <source>
        <dbReference type="EMBL" id="KAK8844413.1"/>
    </source>
</evidence>
<organism evidence="3 4">
    <name type="scientific">Tritrichomonas musculus</name>
    <dbReference type="NCBI Taxonomy" id="1915356"/>
    <lineage>
        <taxon>Eukaryota</taxon>
        <taxon>Metamonada</taxon>
        <taxon>Parabasalia</taxon>
        <taxon>Tritrichomonadida</taxon>
        <taxon>Tritrichomonadidae</taxon>
        <taxon>Tritrichomonas</taxon>
    </lineage>
</organism>
<keyword evidence="4" id="KW-1185">Reference proteome</keyword>
<evidence type="ECO:0000259" key="2">
    <source>
        <dbReference type="PROSITE" id="PS00028"/>
    </source>
</evidence>
<dbReference type="EMBL" id="JAPFFF010000032">
    <property type="protein sequence ID" value="KAK8844413.1"/>
    <property type="molecule type" value="Genomic_DNA"/>
</dbReference>
<gene>
    <name evidence="3" type="ORF">M9Y10_024271</name>
</gene>
<dbReference type="PROSITE" id="PS00028">
    <property type="entry name" value="ZINC_FINGER_C2H2_1"/>
    <property type="match status" value="1"/>
</dbReference>
<feature type="compositionally biased region" description="Acidic residues" evidence="1">
    <location>
        <begin position="40"/>
        <end position="66"/>
    </location>
</feature>
<feature type="region of interest" description="Disordered" evidence="1">
    <location>
        <begin position="33"/>
        <end position="66"/>
    </location>
</feature>
<protein>
    <recommendedName>
        <fullName evidence="2">C2H2-type domain-containing protein</fullName>
    </recommendedName>
</protein>
<sequence>MECLVCSKKFKSVDEITDHCWWDHYTILNEFTMKKKSEDETAEEDERNEEESESSDDDDDDDYSED</sequence>
<dbReference type="InterPro" id="IPR013087">
    <property type="entry name" value="Znf_C2H2_type"/>
</dbReference>
<accession>A0ABR2HCJ3</accession>
<comment type="caution">
    <text evidence="3">The sequence shown here is derived from an EMBL/GenBank/DDBJ whole genome shotgun (WGS) entry which is preliminary data.</text>
</comment>
<feature type="domain" description="C2H2-type" evidence="2">
    <location>
        <begin position="3"/>
        <end position="24"/>
    </location>
</feature>
<proteinExistence type="predicted"/>
<evidence type="ECO:0000256" key="1">
    <source>
        <dbReference type="SAM" id="MobiDB-lite"/>
    </source>
</evidence>
<evidence type="ECO:0000313" key="4">
    <source>
        <dbReference type="Proteomes" id="UP001470230"/>
    </source>
</evidence>
<reference evidence="3 4" key="1">
    <citation type="submission" date="2024-04" db="EMBL/GenBank/DDBJ databases">
        <title>Tritrichomonas musculus Genome.</title>
        <authorList>
            <person name="Alves-Ferreira E."/>
            <person name="Grigg M."/>
            <person name="Lorenzi H."/>
            <person name="Galac M."/>
        </authorList>
    </citation>
    <scope>NUCLEOTIDE SEQUENCE [LARGE SCALE GENOMIC DNA]</scope>
    <source>
        <strain evidence="3 4">EAF2021</strain>
    </source>
</reference>
<name>A0ABR2HCJ3_9EUKA</name>
<dbReference type="Proteomes" id="UP001470230">
    <property type="component" value="Unassembled WGS sequence"/>
</dbReference>